<dbReference type="InterPro" id="IPR011006">
    <property type="entry name" value="CheY-like_superfamily"/>
</dbReference>
<keyword evidence="6" id="KW-0808">Transferase</keyword>
<dbReference type="SMART" id="SM00086">
    <property type="entry name" value="PAC"/>
    <property type="match status" value="3"/>
</dbReference>
<dbReference type="FunFam" id="3.30.565.10:FF:000010">
    <property type="entry name" value="Sensor histidine kinase RcsC"/>
    <property type="match status" value="1"/>
</dbReference>
<evidence type="ECO:0000256" key="9">
    <source>
        <dbReference type="ARBA" id="ARBA00022777"/>
    </source>
</evidence>
<dbReference type="SMART" id="SM00387">
    <property type="entry name" value="HATPase_c"/>
    <property type="match status" value="1"/>
</dbReference>
<dbReference type="SUPFAM" id="SSF52172">
    <property type="entry name" value="CheY-like"/>
    <property type="match status" value="1"/>
</dbReference>
<evidence type="ECO:0000259" key="20">
    <source>
        <dbReference type="PROSITE" id="PS50113"/>
    </source>
</evidence>
<evidence type="ECO:0000259" key="18">
    <source>
        <dbReference type="PROSITE" id="PS50110"/>
    </source>
</evidence>
<evidence type="ECO:0000256" key="13">
    <source>
        <dbReference type="ARBA" id="ARBA00023136"/>
    </source>
</evidence>
<dbReference type="PROSITE" id="PS50109">
    <property type="entry name" value="HIS_KIN"/>
    <property type="match status" value="1"/>
</dbReference>
<dbReference type="PROSITE" id="PS50112">
    <property type="entry name" value="PAS"/>
    <property type="match status" value="1"/>
</dbReference>
<feature type="modified residue" description="4-aspartylphosphate" evidence="14">
    <location>
        <position position="1142"/>
    </location>
</feature>
<organism evidence="21 22">
    <name type="scientific">Aulographum hederae CBS 113979</name>
    <dbReference type="NCBI Taxonomy" id="1176131"/>
    <lineage>
        <taxon>Eukaryota</taxon>
        <taxon>Fungi</taxon>
        <taxon>Dikarya</taxon>
        <taxon>Ascomycota</taxon>
        <taxon>Pezizomycotina</taxon>
        <taxon>Dothideomycetes</taxon>
        <taxon>Pleosporomycetidae</taxon>
        <taxon>Aulographales</taxon>
        <taxon>Aulographaceae</taxon>
    </lineage>
</organism>
<feature type="domain" description="Histidine kinase" evidence="17">
    <location>
        <begin position="782"/>
        <end position="1005"/>
    </location>
</feature>
<evidence type="ECO:0000256" key="10">
    <source>
        <dbReference type="ARBA" id="ARBA00022840"/>
    </source>
</evidence>
<dbReference type="InterPro" id="IPR035965">
    <property type="entry name" value="PAS-like_dom_sf"/>
</dbReference>
<dbReference type="Pfam" id="PF02518">
    <property type="entry name" value="HATPase_c"/>
    <property type="match status" value="1"/>
</dbReference>
<keyword evidence="9" id="KW-0418">Kinase</keyword>
<sequence length="1435" mass="157456">MTEASAAGHGTGGPLSGGAAASITTPRKLAGGDHKEEPGYFDLQRDGHASPGSIRSHTMSLPMSSTPASTTAALTALQYLPVPVLVLSSAKTVVLANESMGRLLGIDITTFGEEAGGGLPSMSDVLYGQSISELGIDIVKNGSPLWLVWEDFLQSIVEQSMRKPDEGQNLGSSNQTSGSGANVPSSASGTHKNSPLRLSLSRSNLDTATVHDVAVEVAISPKTAGSERLNTPTSASHANAIQATMIVSLWNIEGEQYFTLTFTSAYTQPGSQASTPSTRSVPRSANSSLKSPGSISSTSSSKGTMQRSPGSFTGSTTASTSSMPRLQTPLFPPGGPPAKMGPSFHSTLQKASKLKDAILNALNVPCYAMWKDESFGIPNKALLKLLPDSSDAAEAIDQSDFLEQFKVYDETFKAELLVEDFPIIELVRKRKPFSKRRIGMVKPKSGTRVVFEISGELITDDKTGDYLGGLVTFKDVTEYTNRLAVQQEESEKQFEYIANMIPIMVWRTNSQGQHDWYSQRWYNYTGMSVEDSLGEGWREPFHPEDMPATAKRWAHSLATGDEYITEYRCKRYDGQWRWMLGRATPMYNDDGKIIKWFGTCTDIEDLVEARKAARDAREQLRQVIEHARVTLWAIDRNRKLTLLEGSLMWQSKDDIDQNAIGMNVYDVFGQHKGGESIPFLQKQIDNVLESKESGDHTVSEMHIDGNNRWFRTRLVPLYKKSGTGGVEGKSLLEGVIGVSMDVTELRKREDELHKQERENSKLLANASAAKEASRMKSQFLANMSHEIRTPIAGVIGMSELLLDTKLDPEQLDFADNIHRSANGLLAVINDILDFSKVESGRLDIEEVQFSLSVVIRDVNKMLSFAARKKRLEYESDVQLEIEQDLRVLGDPGRLRQILTNILTNSIKFTSEGYVKLTVSKVGETGDAVSIKFVVEDSGIGIEDEVRKKLFNPFSQADSSTARRFGGTGLGLTISKNLVELMHGTIDLHSKLGAGTTATFTIPFNKGHYSDEGSPLVGLSSIPDRLQEDMSVSVESDGVGSPYQGSAHGTNATPHLRTGSLGAGRSIGSQALSEKYSDLTEDERSKVHVLVVEDNHINQQIALKTIKKLGFSVNAVWNGKEALDYLLKPSAADHPWPSIILMDVQMPVMDGYRATHTIRTQEPFKSSPSIQKIPIVAMTASAIQGDREKCQRAGMLDYLAKPVKGKTLEKMLVKWAVEGSRKEAQSKSKTRGTAGKSPQESESGTIKNAVKGQSKPREPPALVSSISRGESSSPEMDEEFLARHMTRTLSTELGRLAMQTNSTLKRANESNNDSSRRREEAEEKASSLRDDKLLSFTGDPRNQSHTTMEQEKARERGQGNRQALTQENMQMLAEQQLRHKSEGISPTLNSTRRKSFDSSGRSGDQSPQRPSLMRKFQSDKTITSMGGPTRRNDNSG</sequence>
<evidence type="ECO:0000313" key="22">
    <source>
        <dbReference type="Proteomes" id="UP000800041"/>
    </source>
</evidence>
<dbReference type="InterPro" id="IPR004358">
    <property type="entry name" value="Sig_transdc_His_kin-like_C"/>
</dbReference>
<evidence type="ECO:0000256" key="7">
    <source>
        <dbReference type="ARBA" id="ARBA00022692"/>
    </source>
</evidence>
<dbReference type="InterPro" id="IPR000700">
    <property type="entry name" value="PAS-assoc_C"/>
</dbReference>
<feature type="compositionally biased region" description="Polar residues" evidence="16">
    <location>
        <begin position="1235"/>
        <end position="1245"/>
    </location>
</feature>
<dbReference type="InterPro" id="IPR000014">
    <property type="entry name" value="PAS"/>
</dbReference>
<dbReference type="InterPro" id="IPR003661">
    <property type="entry name" value="HisK_dim/P_dom"/>
</dbReference>
<dbReference type="InterPro" id="IPR001789">
    <property type="entry name" value="Sig_transdc_resp-reg_receiver"/>
</dbReference>
<feature type="domain" description="PAC" evidence="20">
    <location>
        <begin position="563"/>
        <end position="615"/>
    </location>
</feature>
<feature type="compositionally biased region" description="Basic and acidic residues" evidence="16">
    <location>
        <begin position="1347"/>
        <end position="1357"/>
    </location>
</feature>
<evidence type="ECO:0000256" key="2">
    <source>
        <dbReference type="ARBA" id="ARBA00004651"/>
    </source>
</evidence>
<keyword evidence="13" id="KW-0472">Membrane</keyword>
<protein>
    <recommendedName>
        <fullName evidence="3">histidine kinase</fullName>
        <ecNumber evidence="3">2.7.13.3</ecNumber>
    </recommendedName>
</protein>
<feature type="domain" description="PAC" evidence="20">
    <location>
        <begin position="692"/>
        <end position="754"/>
    </location>
</feature>
<dbReference type="SMART" id="SM00448">
    <property type="entry name" value="REC"/>
    <property type="match status" value="1"/>
</dbReference>
<comment type="subcellular location">
    <subcellularLocation>
        <location evidence="2">Cell membrane</location>
        <topology evidence="2">Multi-pass membrane protein</topology>
    </subcellularLocation>
</comment>
<evidence type="ECO:0000259" key="17">
    <source>
        <dbReference type="PROSITE" id="PS50109"/>
    </source>
</evidence>
<feature type="compositionally biased region" description="Polar residues" evidence="16">
    <location>
        <begin position="268"/>
        <end position="286"/>
    </location>
</feature>
<evidence type="ECO:0000256" key="4">
    <source>
        <dbReference type="ARBA" id="ARBA00022475"/>
    </source>
</evidence>
<dbReference type="Proteomes" id="UP000800041">
    <property type="component" value="Unassembled WGS sequence"/>
</dbReference>
<dbReference type="SUPFAM" id="SSF55874">
    <property type="entry name" value="ATPase domain of HSP90 chaperone/DNA topoisomerase II/histidine kinase"/>
    <property type="match status" value="1"/>
</dbReference>
<dbReference type="CDD" id="cd00130">
    <property type="entry name" value="PAS"/>
    <property type="match status" value="1"/>
</dbReference>
<dbReference type="GO" id="GO:0005524">
    <property type="term" value="F:ATP binding"/>
    <property type="evidence" value="ECO:0007669"/>
    <property type="project" value="UniProtKB-KW"/>
</dbReference>
<feature type="region of interest" description="Disordered" evidence="16">
    <location>
        <begin position="1294"/>
        <end position="1435"/>
    </location>
</feature>
<feature type="compositionally biased region" description="Polar residues" evidence="16">
    <location>
        <begin position="1358"/>
        <end position="1368"/>
    </location>
</feature>
<dbReference type="Gene3D" id="3.40.50.2300">
    <property type="match status" value="1"/>
</dbReference>
<evidence type="ECO:0000256" key="8">
    <source>
        <dbReference type="ARBA" id="ARBA00022741"/>
    </source>
</evidence>
<evidence type="ECO:0000256" key="3">
    <source>
        <dbReference type="ARBA" id="ARBA00012438"/>
    </source>
</evidence>
<keyword evidence="7" id="KW-0812">Transmembrane</keyword>
<dbReference type="Pfam" id="PF08447">
    <property type="entry name" value="PAS_3"/>
    <property type="match status" value="1"/>
</dbReference>
<evidence type="ECO:0000256" key="1">
    <source>
        <dbReference type="ARBA" id="ARBA00000085"/>
    </source>
</evidence>
<feature type="compositionally biased region" description="Low complexity" evidence="16">
    <location>
        <begin position="308"/>
        <end position="322"/>
    </location>
</feature>
<keyword evidence="5 14" id="KW-0597">Phosphoprotein</keyword>
<dbReference type="EMBL" id="ML977144">
    <property type="protein sequence ID" value="KAF1989686.1"/>
    <property type="molecule type" value="Genomic_DNA"/>
</dbReference>
<feature type="region of interest" description="Disordered" evidence="16">
    <location>
        <begin position="1"/>
        <end position="62"/>
    </location>
</feature>
<evidence type="ECO:0000256" key="6">
    <source>
        <dbReference type="ARBA" id="ARBA00022679"/>
    </source>
</evidence>
<dbReference type="PANTHER" id="PTHR45339:SF1">
    <property type="entry name" value="HYBRID SIGNAL TRANSDUCTION HISTIDINE KINASE J"/>
    <property type="match status" value="1"/>
</dbReference>
<dbReference type="EC" id="2.7.13.3" evidence="3"/>
<dbReference type="SUPFAM" id="SSF47384">
    <property type="entry name" value="Homodimeric domain of signal transducing histidine kinase"/>
    <property type="match status" value="1"/>
</dbReference>
<dbReference type="Pfam" id="PF00512">
    <property type="entry name" value="HisKA"/>
    <property type="match status" value="1"/>
</dbReference>
<evidence type="ECO:0000256" key="11">
    <source>
        <dbReference type="ARBA" id="ARBA00022989"/>
    </source>
</evidence>
<dbReference type="InterPro" id="IPR005467">
    <property type="entry name" value="His_kinase_dom"/>
</dbReference>
<dbReference type="NCBIfam" id="TIGR00229">
    <property type="entry name" value="sensory_box"/>
    <property type="match status" value="1"/>
</dbReference>
<feature type="compositionally biased region" description="Basic and acidic residues" evidence="16">
    <location>
        <begin position="1313"/>
        <end position="1332"/>
    </location>
</feature>
<dbReference type="GO" id="GO:0005886">
    <property type="term" value="C:plasma membrane"/>
    <property type="evidence" value="ECO:0007669"/>
    <property type="project" value="UniProtKB-SubCell"/>
</dbReference>
<feature type="compositionally biased region" description="Low complexity" evidence="16">
    <location>
        <begin position="287"/>
        <end position="301"/>
    </location>
</feature>
<dbReference type="CDD" id="cd00082">
    <property type="entry name" value="HisKA"/>
    <property type="match status" value="1"/>
</dbReference>
<evidence type="ECO:0000256" key="16">
    <source>
        <dbReference type="SAM" id="MobiDB-lite"/>
    </source>
</evidence>
<feature type="domain" description="Response regulatory" evidence="18">
    <location>
        <begin position="1087"/>
        <end position="1215"/>
    </location>
</feature>
<evidence type="ECO:0000256" key="15">
    <source>
        <dbReference type="SAM" id="Coils"/>
    </source>
</evidence>
<feature type="compositionally biased region" description="Polar residues" evidence="16">
    <location>
        <begin position="169"/>
        <end position="192"/>
    </location>
</feature>
<dbReference type="CDD" id="cd17546">
    <property type="entry name" value="REC_hyHK_CKI1_RcsC-like"/>
    <property type="match status" value="1"/>
</dbReference>
<dbReference type="InterPro" id="IPR013655">
    <property type="entry name" value="PAS_fold_3"/>
</dbReference>
<dbReference type="Gene3D" id="3.30.565.10">
    <property type="entry name" value="Histidine kinase-like ATPase, C-terminal domain"/>
    <property type="match status" value="1"/>
</dbReference>
<evidence type="ECO:0000256" key="5">
    <source>
        <dbReference type="ARBA" id="ARBA00022553"/>
    </source>
</evidence>
<dbReference type="OrthoDB" id="60033at2759"/>
<evidence type="ECO:0000259" key="19">
    <source>
        <dbReference type="PROSITE" id="PS50112"/>
    </source>
</evidence>
<feature type="compositionally biased region" description="Polar residues" evidence="16">
    <location>
        <begin position="1396"/>
        <end position="1408"/>
    </location>
</feature>
<feature type="domain" description="PAS" evidence="19">
    <location>
        <begin position="490"/>
        <end position="560"/>
    </location>
</feature>
<keyword evidence="22" id="KW-1185">Reference proteome</keyword>
<feature type="region of interest" description="Disordered" evidence="16">
    <location>
        <begin position="1218"/>
        <end position="1276"/>
    </location>
</feature>
<feature type="coiled-coil region" evidence="15">
    <location>
        <begin position="745"/>
        <end position="772"/>
    </location>
</feature>
<name>A0A6G1H8Y8_9PEZI</name>
<keyword evidence="10" id="KW-0067">ATP-binding</keyword>
<dbReference type="PROSITE" id="PS50110">
    <property type="entry name" value="RESPONSE_REGULATORY"/>
    <property type="match status" value="1"/>
</dbReference>
<reference evidence="21" key="1">
    <citation type="journal article" date="2020" name="Stud. Mycol.">
        <title>101 Dothideomycetes genomes: a test case for predicting lifestyles and emergence of pathogens.</title>
        <authorList>
            <person name="Haridas S."/>
            <person name="Albert R."/>
            <person name="Binder M."/>
            <person name="Bloem J."/>
            <person name="Labutti K."/>
            <person name="Salamov A."/>
            <person name="Andreopoulos B."/>
            <person name="Baker S."/>
            <person name="Barry K."/>
            <person name="Bills G."/>
            <person name="Bluhm B."/>
            <person name="Cannon C."/>
            <person name="Castanera R."/>
            <person name="Culley D."/>
            <person name="Daum C."/>
            <person name="Ezra D."/>
            <person name="Gonzalez J."/>
            <person name="Henrissat B."/>
            <person name="Kuo A."/>
            <person name="Liang C."/>
            <person name="Lipzen A."/>
            <person name="Lutzoni F."/>
            <person name="Magnuson J."/>
            <person name="Mondo S."/>
            <person name="Nolan M."/>
            <person name="Ohm R."/>
            <person name="Pangilinan J."/>
            <person name="Park H.-J."/>
            <person name="Ramirez L."/>
            <person name="Alfaro M."/>
            <person name="Sun H."/>
            <person name="Tritt A."/>
            <person name="Yoshinaga Y."/>
            <person name="Zwiers L.-H."/>
            <person name="Turgeon B."/>
            <person name="Goodwin S."/>
            <person name="Spatafora J."/>
            <person name="Crous P."/>
            <person name="Grigoriev I."/>
        </authorList>
    </citation>
    <scope>NUCLEOTIDE SEQUENCE</scope>
    <source>
        <strain evidence="21">CBS 113979</strain>
    </source>
</reference>
<keyword evidence="8" id="KW-0547">Nucleotide-binding</keyword>
<feature type="region of interest" description="Disordered" evidence="16">
    <location>
        <begin position="163"/>
        <end position="197"/>
    </location>
</feature>
<dbReference type="PROSITE" id="PS50113">
    <property type="entry name" value="PAC"/>
    <property type="match status" value="2"/>
</dbReference>
<feature type="compositionally biased region" description="Low complexity" evidence="16">
    <location>
        <begin position="1263"/>
        <end position="1272"/>
    </location>
</feature>
<comment type="catalytic activity">
    <reaction evidence="1">
        <text>ATP + protein L-histidine = ADP + protein N-phospho-L-histidine.</text>
        <dbReference type="EC" id="2.7.13.3"/>
    </reaction>
</comment>
<keyword evidence="15" id="KW-0175">Coiled coil</keyword>
<evidence type="ECO:0000313" key="21">
    <source>
        <dbReference type="EMBL" id="KAF1989686.1"/>
    </source>
</evidence>
<keyword evidence="12" id="KW-0902">Two-component regulatory system</keyword>
<dbReference type="SMART" id="SM00091">
    <property type="entry name" value="PAS"/>
    <property type="match status" value="3"/>
</dbReference>
<dbReference type="InterPro" id="IPR036097">
    <property type="entry name" value="HisK_dim/P_sf"/>
</dbReference>
<dbReference type="PRINTS" id="PR00344">
    <property type="entry name" value="BCTRLSENSOR"/>
</dbReference>
<evidence type="ECO:0000256" key="14">
    <source>
        <dbReference type="PROSITE-ProRule" id="PRU00169"/>
    </source>
</evidence>
<dbReference type="InterPro" id="IPR003594">
    <property type="entry name" value="HATPase_dom"/>
</dbReference>
<dbReference type="Gene3D" id="3.30.450.20">
    <property type="entry name" value="PAS domain"/>
    <property type="match status" value="2"/>
</dbReference>
<dbReference type="Gene3D" id="1.10.287.130">
    <property type="match status" value="1"/>
</dbReference>
<keyword evidence="11" id="KW-1133">Transmembrane helix</keyword>
<dbReference type="GO" id="GO:0000155">
    <property type="term" value="F:phosphorelay sensor kinase activity"/>
    <property type="evidence" value="ECO:0007669"/>
    <property type="project" value="InterPro"/>
</dbReference>
<dbReference type="SMART" id="SM00388">
    <property type="entry name" value="HisKA"/>
    <property type="match status" value="1"/>
</dbReference>
<dbReference type="Pfam" id="PF00072">
    <property type="entry name" value="Response_reg"/>
    <property type="match status" value="1"/>
</dbReference>
<dbReference type="SUPFAM" id="SSF55785">
    <property type="entry name" value="PYP-like sensor domain (PAS domain)"/>
    <property type="match status" value="2"/>
</dbReference>
<dbReference type="InterPro" id="IPR036890">
    <property type="entry name" value="HATPase_C_sf"/>
</dbReference>
<dbReference type="FunFam" id="1.10.287.130:FF:000003">
    <property type="entry name" value="Histidine kinase"/>
    <property type="match status" value="1"/>
</dbReference>
<dbReference type="PANTHER" id="PTHR45339">
    <property type="entry name" value="HYBRID SIGNAL TRANSDUCTION HISTIDINE KINASE J"/>
    <property type="match status" value="1"/>
</dbReference>
<feature type="compositionally biased region" description="Basic and acidic residues" evidence="16">
    <location>
        <begin position="30"/>
        <end position="48"/>
    </location>
</feature>
<keyword evidence="4" id="KW-1003">Cell membrane</keyword>
<dbReference type="FunFam" id="3.30.450.20:FF:000099">
    <property type="entry name" value="Sensory box sensor histidine kinase"/>
    <property type="match status" value="1"/>
</dbReference>
<dbReference type="InterPro" id="IPR001610">
    <property type="entry name" value="PAC"/>
</dbReference>
<dbReference type="CDD" id="cd16922">
    <property type="entry name" value="HATPase_EvgS-ArcB-TorS-like"/>
    <property type="match status" value="1"/>
</dbReference>
<gene>
    <name evidence="21" type="ORF">K402DRAFT_442136</name>
</gene>
<accession>A0A6G1H8Y8</accession>
<evidence type="ECO:0000256" key="12">
    <source>
        <dbReference type="ARBA" id="ARBA00023012"/>
    </source>
</evidence>
<feature type="region of interest" description="Disordered" evidence="16">
    <location>
        <begin position="268"/>
        <end position="343"/>
    </location>
</feature>
<proteinExistence type="predicted"/>